<gene>
    <name evidence="18" type="ORF">A2849_02595</name>
</gene>
<keyword evidence="9" id="KW-0315">Glutamine amidotransferase</keyword>
<feature type="domain" description="CTP synthase N-terminal" evidence="17">
    <location>
        <begin position="7"/>
        <end position="271"/>
    </location>
</feature>
<evidence type="ECO:0000259" key="16">
    <source>
        <dbReference type="Pfam" id="PF00117"/>
    </source>
</evidence>
<comment type="caution">
    <text evidence="18">The sequence shown here is derived from an EMBL/GenBank/DDBJ whole genome shotgun (WGS) entry which is preliminary data.</text>
</comment>
<dbReference type="GO" id="GO:0005524">
    <property type="term" value="F:ATP binding"/>
    <property type="evidence" value="ECO:0007669"/>
    <property type="project" value="UniProtKB-KW"/>
</dbReference>
<comment type="pathway">
    <text evidence="1">Pyrimidine metabolism; CTP biosynthesis via de novo pathway; CTP from UDP: step 2/2.</text>
</comment>
<dbReference type="FunFam" id="3.40.50.880:FF:000002">
    <property type="entry name" value="CTP synthase"/>
    <property type="match status" value="1"/>
</dbReference>
<dbReference type="GO" id="GO:0097268">
    <property type="term" value="C:cytoophidium"/>
    <property type="evidence" value="ECO:0007669"/>
    <property type="project" value="UniProtKB-ARBA"/>
</dbReference>
<evidence type="ECO:0000256" key="13">
    <source>
        <dbReference type="ARBA" id="ARBA00075170"/>
    </source>
</evidence>
<evidence type="ECO:0000256" key="14">
    <source>
        <dbReference type="ARBA" id="ARBA00079941"/>
    </source>
</evidence>
<keyword evidence="4" id="KW-0436">Ligase</keyword>
<dbReference type="Pfam" id="PF06418">
    <property type="entry name" value="CTP_synth_N"/>
    <property type="match status" value="1"/>
</dbReference>
<evidence type="ECO:0000313" key="18">
    <source>
        <dbReference type="EMBL" id="OHA21797.1"/>
    </source>
</evidence>
<dbReference type="GO" id="GO:0044210">
    <property type="term" value="P:'de novo' CTP biosynthetic process"/>
    <property type="evidence" value="ECO:0007669"/>
    <property type="project" value="UniProtKB-UniPathway"/>
</dbReference>
<dbReference type="SUPFAM" id="SSF52540">
    <property type="entry name" value="P-loop containing nucleoside triphosphate hydrolases"/>
    <property type="match status" value="1"/>
</dbReference>
<evidence type="ECO:0000256" key="5">
    <source>
        <dbReference type="ARBA" id="ARBA00022723"/>
    </source>
</evidence>
<evidence type="ECO:0000259" key="17">
    <source>
        <dbReference type="Pfam" id="PF06418"/>
    </source>
</evidence>
<dbReference type="PROSITE" id="PS51273">
    <property type="entry name" value="GATASE_TYPE_1"/>
    <property type="match status" value="1"/>
</dbReference>
<dbReference type="PANTHER" id="PTHR11550:SF0">
    <property type="entry name" value="CTP SYNTHASE-RELATED"/>
    <property type="match status" value="1"/>
</dbReference>
<evidence type="ECO:0000256" key="9">
    <source>
        <dbReference type="ARBA" id="ARBA00022962"/>
    </source>
</evidence>
<sequence length="551" mass="60915">MAPKNRKYIFVVGGVMSSVGKGVAAASIGTILQGKGFKVTAMKIDPYVNVDAGTMNPTEHGEVFVLNDGMECDQDMGNYERFLGIDLTRTNYMTTGSIYLRVIQKERNLEYKGRCVHVVPDIPLAAIEQIKKAGEEADADIVIIEVGGTVGDYQNVLYLEAVRFMKFAEPDDTLLVLVSYIPALGVGGNELKTKPTQHAVRFLNASGLHPDMVLARSPVAIDEKRKEKLEYMCGLAKGSIISAPDVDSIYDIPLNFEKDDLSGFILKKLRLESSTKDLKEWRALSEKRRATTETISIGIVGKYFDTGNFVLSDAYISVIEAVKHSAYFIGRKPVMTWINSKDFETGAKDVSMLKEFDGILVPGGFGESGIEGKIKAIQFARENKIPYFGLCYGMQLAVIEYARHVANLTLANTTEIKPDTAHPVIDIMPEQKKHMAEGKYGATMRLGAYPAHLTKGTIAAEAYGKEEISERHRHRFEVNPEYIEKLEKAGLVFSGRSPDGVLMEIAELPREVHPFFLGTQFHPELQARPLAPHPLFTAFLKAASARKKIGV</sequence>
<keyword evidence="6" id="KW-0547">Nucleotide-binding</keyword>
<keyword evidence="5" id="KW-0479">Metal-binding</keyword>
<comment type="similarity">
    <text evidence="2">Belongs to the CTP synthase family.</text>
</comment>
<dbReference type="EC" id="6.3.4.2" evidence="3"/>
<keyword evidence="8" id="KW-0460">Magnesium</keyword>
<evidence type="ECO:0000256" key="6">
    <source>
        <dbReference type="ARBA" id="ARBA00022741"/>
    </source>
</evidence>
<evidence type="ECO:0000256" key="12">
    <source>
        <dbReference type="ARBA" id="ARBA00070745"/>
    </source>
</evidence>
<reference evidence="18 19" key="1">
    <citation type="journal article" date="2016" name="Nat. Commun.">
        <title>Thousands of microbial genomes shed light on interconnected biogeochemical processes in an aquifer system.</title>
        <authorList>
            <person name="Anantharaman K."/>
            <person name="Brown C.T."/>
            <person name="Hug L.A."/>
            <person name="Sharon I."/>
            <person name="Castelle C.J."/>
            <person name="Probst A.J."/>
            <person name="Thomas B.C."/>
            <person name="Singh A."/>
            <person name="Wilkins M.J."/>
            <person name="Karaoz U."/>
            <person name="Brodie E.L."/>
            <person name="Williams K.H."/>
            <person name="Hubbard S.S."/>
            <person name="Banfield J.F."/>
        </authorList>
    </citation>
    <scope>NUCLEOTIDE SEQUENCE [LARGE SCALE GENOMIC DNA]</scope>
</reference>
<dbReference type="Proteomes" id="UP000178121">
    <property type="component" value="Unassembled WGS sequence"/>
</dbReference>
<dbReference type="GO" id="GO:0003883">
    <property type="term" value="F:CTP synthase activity"/>
    <property type="evidence" value="ECO:0007669"/>
    <property type="project" value="UniProtKB-EC"/>
</dbReference>
<dbReference type="AlphaFoldDB" id="A0A1G2MD19"/>
<evidence type="ECO:0000256" key="4">
    <source>
        <dbReference type="ARBA" id="ARBA00022598"/>
    </source>
</evidence>
<evidence type="ECO:0000256" key="1">
    <source>
        <dbReference type="ARBA" id="ARBA00005171"/>
    </source>
</evidence>
<dbReference type="InterPro" id="IPR027417">
    <property type="entry name" value="P-loop_NTPase"/>
</dbReference>
<keyword evidence="7" id="KW-0067">ATP-binding</keyword>
<dbReference type="SUPFAM" id="SSF52317">
    <property type="entry name" value="Class I glutamine amidotransferase-like"/>
    <property type="match status" value="1"/>
</dbReference>
<dbReference type="InterPro" id="IPR004468">
    <property type="entry name" value="CTP_synthase"/>
</dbReference>
<dbReference type="NCBIfam" id="TIGR00337">
    <property type="entry name" value="PyrG"/>
    <property type="match status" value="1"/>
</dbReference>
<dbReference type="InterPro" id="IPR017926">
    <property type="entry name" value="GATASE"/>
</dbReference>
<organism evidence="18 19">
    <name type="scientific">Candidatus Taylorbacteria bacterium RIFCSPHIGHO2_01_FULL_51_15</name>
    <dbReference type="NCBI Taxonomy" id="1802304"/>
    <lineage>
        <taxon>Bacteria</taxon>
        <taxon>Candidatus Tayloriibacteriota</taxon>
    </lineage>
</organism>
<comment type="catalytic activity">
    <reaction evidence="11">
        <text>UTP + L-glutamine + ATP + H2O = CTP + L-glutamate + ADP + phosphate + 2 H(+)</text>
        <dbReference type="Rhea" id="RHEA:26426"/>
        <dbReference type="ChEBI" id="CHEBI:15377"/>
        <dbReference type="ChEBI" id="CHEBI:15378"/>
        <dbReference type="ChEBI" id="CHEBI:29985"/>
        <dbReference type="ChEBI" id="CHEBI:30616"/>
        <dbReference type="ChEBI" id="CHEBI:37563"/>
        <dbReference type="ChEBI" id="CHEBI:43474"/>
        <dbReference type="ChEBI" id="CHEBI:46398"/>
        <dbReference type="ChEBI" id="CHEBI:58359"/>
        <dbReference type="ChEBI" id="CHEBI:456216"/>
        <dbReference type="EC" id="6.3.4.2"/>
    </reaction>
</comment>
<dbReference type="Gene3D" id="3.40.50.880">
    <property type="match status" value="1"/>
</dbReference>
<dbReference type="InterPro" id="IPR017456">
    <property type="entry name" value="CTP_synthase_N"/>
</dbReference>
<accession>A0A1G2MD19</accession>
<dbReference type="InterPro" id="IPR029062">
    <property type="entry name" value="Class_I_gatase-like"/>
</dbReference>
<dbReference type="CDD" id="cd01746">
    <property type="entry name" value="GATase1_CTP_Synthase"/>
    <property type="match status" value="1"/>
</dbReference>
<dbReference type="NCBIfam" id="NF003792">
    <property type="entry name" value="PRK05380.1"/>
    <property type="match status" value="1"/>
</dbReference>
<dbReference type="FunFam" id="3.40.50.300:FF:000009">
    <property type="entry name" value="CTP synthase"/>
    <property type="match status" value="1"/>
</dbReference>
<evidence type="ECO:0000313" key="19">
    <source>
        <dbReference type="Proteomes" id="UP000178121"/>
    </source>
</evidence>
<evidence type="ECO:0000256" key="8">
    <source>
        <dbReference type="ARBA" id="ARBA00022842"/>
    </source>
</evidence>
<dbReference type="Gene3D" id="3.40.50.300">
    <property type="entry name" value="P-loop containing nucleotide triphosphate hydrolases"/>
    <property type="match status" value="1"/>
</dbReference>
<evidence type="ECO:0000256" key="7">
    <source>
        <dbReference type="ARBA" id="ARBA00022840"/>
    </source>
</evidence>
<dbReference type="InterPro" id="IPR033828">
    <property type="entry name" value="GATase1_CTP_Synthase"/>
</dbReference>
<dbReference type="GO" id="GO:0042802">
    <property type="term" value="F:identical protein binding"/>
    <property type="evidence" value="ECO:0007669"/>
    <property type="project" value="TreeGrafter"/>
</dbReference>
<evidence type="ECO:0000256" key="11">
    <source>
        <dbReference type="ARBA" id="ARBA00047781"/>
    </source>
</evidence>
<dbReference type="UniPathway" id="UPA00159">
    <property type="reaction ID" value="UER00277"/>
</dbReference>
<dbReference type="Pfam" id="PF00117">
    <property type="entry name" value="GATase"/>
    <property type="match status" value="1"/>
</dbReference>
<dbReference type="GO" id="GO:0019856">
    <property type="term" value="P:pyrimidine nucleobase biosynthetic process"/>
    <property type="evidence" value="ECO:0007669"/>
    <property type="project" value="TreeGrafter"/>
</dbReference>
<keyword evidence="10" id="KW-0665">Pyrimidine biosynthesis</keyword>
<proteinExistence type="inferred from homology"/>
<dbReference type="EMBL" id="MHRI01000003">
    <property type="protein sequence ID" value="OHA21797.1"/>
    <property type="molecule type" value="Genomic_DNA"/>
</dbReference>
<evidence type="ECO:0000256" key="15">
    <source>
        <dbReference type="ARBA" id="ARBA00083191"/>
    </source>
</evidence>
<evidence type="ECO:0000256" key="3">
    <source>
        <dbReference type="ARBA" id="ARBA00012291"/>
    </source>
</evidence>
<evidence type="ECO:0000256" key="2">
    <source>
        <dbReference type="ARBA" id="ARBA00007533"/>
    </source>
</evidence>
<protein>
    <recommendedName>
        <fullName evidence="12">CTP synthase</fullName>
        <ecNumber evidence="3">6.3.4.2</ecNumber>
    </recommendedName>
    <alternativeName>
        <fullName evidence="14">Cytidine 5'-triphosphate synthase</fullName>
    </alternativeName>
    <alternativeName>
        <fullName evidence="15">Cytidine triphosphate synthetase</fullName>
    </alternativeName>
    <alternativeName>
        <fullName evidence="13">UTP--ammonia ligase</fullName>
    </alternativeName>
</protein>
<name>A0A1G2MD19_9BACT</name>
<evidence type="ECO:0000256" key="10">
    <source>
        <dbReference type="ARBA" id="ARBA00022975"/>
    </source>
</evidence>
<feature type="domain" description="Glutamine amidotransferase" evidence="16">
    <location>
        <begin position="311"/>
        <end position="541"/>
    </location>
</feature>
<dbReference type="GO" id="GO:0046872">
    <property type="term" value="F:metal ion binding"/>
    <property type="evidence" value="ECO:0007669"/>
    <property type="project" value="UniProtKB-KW"/>
</dbReference>
<dbReference type="PANTHER" id="PTHR11550">
    <property type="entry name" value="CTP SYNTHASE"/>
    <property type="match status" value="1"/>
</dbReference>